<comment type="caution">
    <text evidence="1">The sequence shown here is derived from an EMBL/GenBank/DDBJ whole genome shotgun (WGS) entry which is preliminary data.</text>
</comment>
<evidence type="ECO:0000313" key="2">
    <source>
        <dbReference type="Proteomes" id="UP000032309"/>
    </source>
</evidence>
<dbReference type="EMBL" id="BAFN01000001">
    <property type="protein sequence ID" value="GAN32831.1"/>
    <property type="molecule type" value="Genomic_DNA"/>
</dbReference>
<sequence length="59" mass="6734">MPILEHHIGSIFPLIQRPIISFGKYLFDSGQNGIYLPEKSIKCLCKIDARKETSLICKE</sequence>
<reference evidence="2" key="1">
    <citation type="journal article" date="2015" name="Genome Announc.">
        <title>Draft Genome Sequence of an Anaerobic Ammonium-Oxidizing Bacterium, "Candidatus Brocadia sinica".</title>
        <authorList>
            <person name="Oshiki M."/>
            <person name="Shinyako-Hata K."/>
            <person name="Satoh H."/>
            <person name="Okabe S."/>
        </authorList>
    </citation>
    <scope>NUCLEOTIDE SEQUENCE [LARGE SCALE GENOMIC DNA]</scope>
    <source>
        <strain evidence="2">JPN1</strain>
    </source>
</reference>
<gene>
    <name evidence="1" type="ORF">BROSI_A1346</name>
</gene>
<organism evidence="1 2">
    <name type="scientific">Candidatus Brocadia sinica JPN1</name>
    <dbReference type="NCBI Taxonomy" id="1197129"/>
    <lineage>
        <taxon>Bacteria</taxon>
        <taxon>Pseudomonadati</taxon>
        <taxon>Planctomycetota</taxon>
        <taxon>Candidatus Brocadiia</taxon>
        <taxon>Candidatus Brocadiales</taxon>
        <taxon>Candidatus Brocadiaceae</taxon>
        <taxon>Candidatus Brocadia</taxon>
    </lineage>
</organism>
<evidence type="ECO:0000313" key="1">
    <source>
        <dbReference type="EMBL" id="GAN32831.1"/>
    </source>
</evidence>
<proteinExistence type="predicted"/>
<dbReference type="Proteomes" id="UP000032309">
    <property type="component" value="Unassembled WGS sequence"/>
</dbReference>
<name>A0ABQ0JVP5_9BACT</name>
<keyword evidence="2" id="KW-1185">Reference proteome</keyword>
<accession>A0ABQ0JVP5</accession>
<protein>
    <submittedName>
        <fullName evidence="1">Uncharacterized protein</fullName>
    </submittedName>
</protein>